<accession>A0A397S9Y6</accession>
<feature type="compositionally biased region" description="Polar residues" evidence="1">
    <location>
        <begin position="343"/>
        <end position="353"/>
    </location>
</feature>
<feature type="region of interest" description="Disordered" evidence="1">
    <location>
        <begin position="343"/>
        <end position="370"/>
    </location>
</feature>
<evidence type="ECO:0000313" key="3">
    <source>
        <dbReference type="Proteomes" id="UP000265703"/>
    </source>
</evidence>
<organism evidence="2 3">
    <name type="scientific">Glomus cerebriforme</name>
    <dbReference type="NCBI Taxonomy" id="658196"/>
    <lineage>
        <taxon>Eukaryota</taxon>
        <taxon>Fungi</taxon>
        <taxon>Fungi incertae sedis</taxon>
        <taxon>Mucoromycota</taxon>
        <taxon>Glomeromycotina</taxon>
        <taxon>Glomeromycetes</taxon>
        <taxon>Glomerales</taxon>
        <taxon>Glomeraceae</taxon>
        <taxon>Glomus</taxon>
    </lineage>
</organism>
<feature type="region of interest" description="Disordered" evidence="1">
    <location>
        <begin position="483"/>
        <end position="646"/>
    </location>
</feature>
<sequence length="812" mass="92560">MDYSKESSSSYTSNDSFTSIQSNVSESTRYELRNSSISPLVASNNNVPINKFVVLSPYTEKEPELIKSYNQSNNNNFPVNKVMVLSPHTEKEPELIGSYNKVMLDKDKGKKREHIVKKDFRNISTSTSLNIKKTGVENRNRLGFNKNKGKGKEREHIAEKDFRATFPFTFSNTTQTDGRFDIPVPTTRIPNQFTPTNIRPMVNQEPGYFDCIERNRNFHPIYSPPDFNGMQKNDYFPGLTSNFSNQFTNIRPMVNQGPDCFGCMEKMNDFYPICSCPMCFSNNLNGIQENYCIPEPITRISNQPTFSNFRPVVNHNPGYVERSDFRNIIPPTSLNSMQIPVPTTRTSKLSTPTKIRPVANPKSVKKQSSKPSSAGWVKKVIEFFNSYNYTSYIFDIVEDFSNKYQEIYQEDNVHLQPFSHNPCVLLEMLNRLLSDRLSQEKTDSKNFIKLEILAEEYYEKLTSAEKNRQGIYDFPIFNKKPKKIRIRSRNSNRSSKRSGVDQNSNSTAQSHNSPLSSKRSRVSYQNSDSYNSPISSKGSTTDQNSPISSKRSRVSDQNSDSHNSPISSKGSTVDQNSSFTAQSPNSPISSKRSRVDQNLTSIPSKRTRVDQNFTTQPHKSPKCHCDLTLENPNRRSPVRTEGDRWDSLGCTKNQRSIITQLTSDFNLSASPPVSKQTFENQRSSDTSSHITPIPESSHSHLEKITYKNMMASAIHELAIANISYKNNRELSPYKMHKIMHEFDIKSVGRNYGSIKDYGEKVIEVFNEGGMDKILKNFEKGITSYINAQPNENRPYNFIKVTDMKMLVSSSLL</sequence>
<feature type="region of interest" description="Disordered" evidence="1">
    <location>
        <begin position="668"/>
        <end position="696"/>
    </location>
</feature>
<evidence type="ECO:0000313" key="2">
    <source>
        <dbReference type="EMBL" id="RIA81649.1"/>
    </source>
</evidence>
<gene>
    <name evidence="2" type="ORF">C1645_836649</name>
</gene>
<protein>
    <submittedName>
        <fullName evidence="2">Uncharacterized protein</fullName>
    </submittedName>
</protein>
<feature type="compositionally biased region" description="Basic residues" evidence="1">
    <location>
        <begin position="483"/>
        <end position="496"/>
    </location>
</feature>
<comment type="caution">
    <text evidence="2">The sequence shown here is derived from an EMBL/GenBank/DDBJ whole genome shotgun (WGS) entry which is preliminary data.</text>
</comment>
<reference evidence="2 3" key="1">
    <citation type="submission" date="2018-06" db="EMBL/GenBank/DDBJ databases">
        <title>Comparative genomics reveals the genomic features of Rhizophagus irregularis, R. cerebriforme, R. diaphanum and Gigaspora rosea, and their symbiotic lifestyle signature.</title>
        <authorList>
            <person name="Morin E."/>
            <person name="San Clemente H."/>
            <person name="Chen E.C.H."/>
            <person name="De La Providencia I."/>
            <person name="Hainaut M."/>
            <person name="Kuo A."/>
            <person name="Kohler A."/>
            <person name="Murat C."/>
            <person name="Tang N."/>
            <person name="Roy S."/>
            <person name="Loubradou J."/>
            <person name="Henrissat B."/>
            <person name="Grigoriev I.V."/>
            <person name="Corradi N."/>
            <person name="Roux C."/>
            <person name="Martin F.M."/>
        </authorList>
    </citation>
    <scope>NUCLEOTIDE SEQUENCE [LARGE SCALE GENOMIC DNA]</scope>
    <source>
        <strain evidence="2 3">DAOM 227022</strain>
    </source>
</reference>
<proteinExistence type="predicted"/>
<evidence type="ECO:0000256" key="1">
    <source>
        <dbReference type="SAM" id="MobiDB-lite"/>
    </source>
</evidence>
<dbReference type="OrthoDB" id="2345795at2759"/>
<name>A0A397S9Y6_9GLOM</name>
<feature type="compositionally biased region" description="Low complexity" evidence="1">
    <location>
        <begin position="1"/>
        <end position="19"/>
    </location>
</feature>
<keyword evidence="3" id="KW-1185">Reference proteome</keyword>
<dbReference type="Proteomes" id="UP000265703">
    <property type="component" value="Unassembled WGS sequence"/>
</dbReference>
<dbReference type="EMBL" id="QKYT01000764">
    <property type="protein sequence ID" value="RIA81649.1"/>
    <property type="molecule type" value="Genomic_DNA"/>
</dbReference>
<feature type="region of interest" description="Disordered" evidence="1">
    <location>
        <begin position="1"/>
        <end position="20"/>
    </location>
</feature>
<dbReference type="AlphaFoldDB" id="A0A397S9Y6"/>
<feature type="compositionally biased region" description="Polar residues" evidence="1">
    <location>
        <begin position="500"/>
        <end position="618"/>
    </location>
</feature>